<evidence type="ECO:0000313" key="4">
    <source>
        <dbReference type="Proteomes" id="UP000476310"/>
    </source>
</evidence>
<sequence>MPLHLIKILFRLGVLGFLLGGLCIVLGQTLGLALGDAAWVNGVATTAGPPTFITAGITGLLAYVLSYARPGDPEPATTTPEPQPAETAPRPE</sequence>
<reference evidence="3" key="1">
    <citation type="submission" date="2020-02" db="EMBL/GenBank/DDBJ databases">
        <title>A new Streptomyces sp. for controlling soil-borne diseases.</title>
        <authorList>
            <person name="Li X."/>
            <person name="Tian Y."/>
            <person name="Gao K."/>
        </authorList>
    </citation>
    <scope>NUCLEOTIDE SEQUENCE [LARGE SCALE GENOMIC DNA]</scope>
    <source>
        <strain evidence="3">0250</strain>
    </source>
</reference>
<keyword evidence="4" id="KW-1185">Reference proteome</keyword>
<keyword evidence="2" id="KW-0812">Transmembrane</keyword>
<feature type="transmembrane region" description="Helical" evidence="2">
    <location>
        <begin position="12"/>
        <end position="35"/>
    </location>
</feature>
<accession>A0A6G4AP42</accession>
<dbReference type="Proteomes" id="UP000476310">
    <property type="component" value="Unassembled WGS sequence"/>
</dbReference>
<proteinExistence type="predicted"/>
<gene>
    <name evidence="3" type="ORF">G4H13_33970</name>
</gene>
<feature type="compositionally biased region" description="Low complexity" evidence="1">
    <location>
        <begin position="74"/>
        <end position="92"/>
    </location>
</feature>
<feature type="transmembrane region" description="Helical" evidence="2">
    <location>
        <begin position="47"/>
        <end position="65"/>
    </location>
</feature>
<protein>
    <submittedName>
        <fullName evidence="3">Uncharacterized protein</fullName>
    </submittedName>
</protein>
<evidence type="ECO:0000313" key="3">
    <source>
        <dbReference type="EMBL" id="NEW75236.1"/>
    </source>
</evidence>
<dbReference type="RefSeq" id="WP_164433433.1">
    <property type="nucleotide sequence ID" value="NZ_JAAIKT010000055.1"/>
</dbReference>
<evidence type="ECO:0000256" key="1">
    <source>
        <dbReference type="SAM" id="MobiDB-lite"/>
    </source>
</evidence>
<feature type="region of interest" description="Disordered" evidence="1">
    <location>
        <begin position="71"/>
        <end position="92"/>
    </location>
</feature>
<dbReference type="AlphaFoldDB" id="A0A6G4AP42"/>
<name>A0A6G4AP42_9ACTN</name>
<keyword evidence="2" id="KW-1133">Transmembrane helix</keyword>
<organism evidence="3 4">
    <name type="scientific">Streptomyces rhizosphaericus</name>
    <dbReference type="NCBI Taxonomy" id="114699"/>
    <lineage>
        <taxon>Bacteria</taxon>
        <taxon>Bacillati</taxon>
        <taxon>Actinomycetota</taxon>
        <taxon>Actinomycetes</taxon>
        <taxon>Kitasatosporales</taxon>
        <taxon>Streptomycetaceae</taxon>
        <taxon>Streptomyces</taxon>
        <taxon>Streptomyces violaceusniger group</taxon>
    </lineage>
</organism>
<dbReference type="EMBL" id="JAAIKT010000055">
    <property type="protein sequence ID" value="NEW75236.1"/>
    <property type="molecule type" value="Genomic_DNA"/>
</dbReference>
<keyword evidence="2" id="KW-0472">Membrane</keyword>
<comment type="caution">
    <text evidence="3">The sequence shown here is derived from an EMBL/GenBank/DDBJ whole genome shotgun (WGS) entry which is preliminary data.</text>
</comment>
<evidence type="ECO:0000256" key="2">
    <source>
        <dbReference type="SAM" id="Phobius"/>
    </source>
</evidence>